<evidence type="ECO:0000256" key="1">
    <source>
        <dbReference type="ARBA" id="ARBA00012417"/>
    </source>
</evidence>
<evidence type="ECO:0000256" key="7">
    <source>
        <dbReference type="ARBA" id="ARBA00034754"/>
    </source>
</evidence>
<comment type="catalytic activity">
    <reaction evidence="8">
        <text>DNA(n) + a 2'-deoxyribonucleoside 5'-triphosphate = DNA(n+1) + diphosphate</text>
        <dbReference type="Rhea" id="RHEA:22508"/>
        <dbReference type="Rhea" id="RHEA-COMP:17339"/>
        <dbReference type="Rhea" id="RHEA-COMP:17340"/>
        <dbReference type="ChEBI" id="CHEBI:33019"/>
        <dbReference type="ChEBI" id="CHEBI:61560"/>
        <dbReference type="ChEBI" id="CHEBI:173112"/>
        <dbReference type="EC" id="2.7.7.7"/>
    </reaction>
</comment>
<dbReference type="GO" id="GO:0009360">
    <property type="term" value="C:DNA polymerase III complex"/>
    <property type="evidence" value="ECO:0007669"/>
    <property type="project" value="InterPro"/>
</dbReference>
<evidence type="ECO:0000256" key="6">
    <source>
        <dbReference type="ARBA" id="ARBA00022932"/>
    </source>
</evidence>
<dbReference type="Proteomes" id="UP000184080">
    <property type="component" value="Unassembled WGS sequence"/>
</dbReference>
<sequence>MIDIDILEANINKKKIDNCYILAGIDEMLIKEQINNLINTSISEVARDLNIIKIDGMKLSSDVFMDACETLPFISEKKVVLVYRANFLKDSLDNENKKRFETCESYIKSTPDHCILIFYYIFQDKREKLSERVKKLDKSCTVVKVDKLKGEKLYKKVSMLFLHREKEIGKVELKYFCDNVENNMEIIANEVDKLINYTEGRNISRKDIDDMLPYKSEEDIFDLVDFISQKRPEKAIELMNELIFKGENIMVVLSMIERQFKLLFNIKLGMSQNKTKEIFSRELRLPPFICERLMGQSRKFTLKQLKNCIELCSNTERVLKSSSLDKKTEMELMIIKTVI</sequence>
<keyword evidence="5" id="KW-0235">DNA replication</keyword>
<keyword evidence="12" id="KW-1185">Reference proteome</keyword>
<dbReference type="SUPFAM" id="SSF52540">
    <property type="entry name" value="P-loop containing nucleoside triphosphate hydrolases"/>
    <property type="match status" value="1"/>
</dbReference>
<dbReference type="SUPFAM" id="SSF48019">
    <property type="entry name" value="post-AAA+ oligomerization domain-like"/>
    <property type="match status" value="1"/>
</dbReference>
<keyword evidence="3" id="KW-0808">Transferase</keyword>
<evidence type="ECO:0000256" key="8">
    <source>
        <dbReference type="ARBA" id="ARBA00049244"/>
    </source>
</evidence>
<dbReference type="NCBIfam" id="TIGR01128">
    <property type="entry name" value="holA"/>
    <property type="match status" value="1"/>
</dbReference>
<dbReference type="GO" id="GO:0003887">
    <property type="term" value="F:DNA-directed DNA polymerase activity"/>
    <property type="evidence" value="ECO:0007669"/>
    <property type="project" value="UniProtKB-KW"/>
</dbReference>
<dbReference type="InterPro" id="IPR027417">
    <property type="entry name" value="P-loop_NTPase"/>
</dbReference>
<dbReference type="GO" id="GO:0003677">
    <property type="term" value="F:DNA binding"/>
    <property type="evidence" value="ECO:0007669"/>
    <property type="project" value="InterPro"/>
</dbReference>
<dbReference type="Pfam" id="PF06144">
    <property type="entry name" value="DNA_pol3_delta"/>
    <property type="match status" value="1"/>
</dbReference>
<dbReference type="EC" id="2.7.7.7" evidence="1"/>
<dbReference type="Gene3D" id="1.20.272.10">
    <property type="match status" value="1"/>
</dbReference>
<evidence type="ECO:0000256" key="4">
    <source>
        <dbReference type="ARBA" id="ARBA00022695"/>
    </source>
</evidence>
<dbReference type="InterPro" id="IPR005790">
    <property type="entry name" value="DNA_polIII_delta"/>
</dbReference>
<dbReference type="RefSeq" id="WP_073004508.1">
    <property type="nucleotide sequence ID" value="NZ_FQZO01000001.1"/>
</dbReference>
<dbReference type="PANTHER" id="PTHR34388:SF1">
    <property type="entry name" value="DNA POLYMERASE III SUBUNIT DELTA"/>
    <property type="match status" value="1"/>
</dbReference>
<accession>A0A1M6CM24</accession>
<keyword evidence="4" id="KW-0548">Nucleotidyltransferase</keyword>
<keyword evidence="6" id="KW-0239">DNA-directed DNA polymerase</keyword>
<evidence type="ECO:0000313" key="12">
    <source>
        <dbReference type="Proteomes" id="UP000184080"/>
    </source>
</evidence>
<feature type="domain" description="DNA polymerase III delta N-terminal" evidence="9">
    <location>
        <begin position="20"/>
        <end position="145"/>
    </location>
</feature>
<evidence type="ECO:0000256" key="5">
    <source>
        <dbReference type="ARBA" id="ARBA00022705"/>
    </source>
</evidence>
<dbReference type="PANTHER" id="PTHR34388">
    <property type="entry name" value="DNA POLYMERASE III SUBUNIT DELTA"/>
    <property type="match status" value="1"/>
</dbReference>
<feature type="domain" description="DNA polymerase III delta subunit-like C-terminal" evidence="10">
    <location>
        <begin position="217"/>
        <end position="336"/>
    </location>
</feature>
<evidence type="ECO:0000259" key="10">
    <source>
        <dbReference type="Pfam" id="PF21694"/>
    </source>
</evidence>
<evidence type="ECO:0000313" key="11">
    <source>
        <dbReference type="EMBL" id="SHI62092.1"/>
    </source>
</evidence>
<organism evidence="11 12">
    <name type="scientific">Clostridium amylolyticum</name>
    <dbReference type="NCBI Taxonomy" id="1121298"/>
    <lineage>
        <taxon>Bacteria</taxon>
        <taxon>Bacillati</taxon>
        <taxon>Bacillota</taxon>
        <taxon>Clostridia</taxon>
        <taxon>Eubacteriales</taxon>
        <taxon>Clostridiaceae</taxon>
        <taxon>Clostridium</taxon>
    </lineage>
</organism>
<reference evidence="11 12" key="1">
    <citation type="submission" date="2016-11" db="EMBL/GenBank/DDBJ databases">
        <authorList>
            <person name="Jaros S."/>
            <person name="Januszkiewicz K."/>
            <person name="Wedrychowicz H."/>
        </authorList>
    </citation>
    <scope>NUCLEOTIDE SEQUENCE [LARGE SCALE GENOMIC DNA]</scope>
    <source>
        <strain evidence="11 12">DSM 21864</strain>
    </source>
</reference>
<dbReference type="GO" id="GO:0006261">
    <property type="term" value="P:DNA-templated DNA replication"/>
    <property type="evidence" value="ECO:0007669"/>
    <property type="project" value="TreeGrafter"/>
</dbReference>
<evidence type="ECO:0000256" key="2">
    <source>
        <dbReference type="ARBA" id="ARBA00017703"/>
    </source>
</evidence>
<evidence type="ECO:0000259" key="9">
    <source>
        <dbReference type="Pfam" id="PF06144"/>
    </source>
</evidence>
<evidence type="ECO:0000256" key="3">
    <source>
        <dbReference type="ARBA" id="ARBA00022679"/>
    </source>
</evidence>
<dbReference type="EMBL" id="FQZO01000001">
    <property type="protein sequence ID" value="SHI62092.1"/>
    <property type="molecule type" value="Genomic_DNA"/>
</dbReference>
<dbReference type="OrthoDB" id="9775929at2"/>
<dbReference type="Pfam" id="PF21694">
    <property type="entry name" value="DNA_pol3_delta_C"/>
    <property type="match status" value="1"/>
</dbReference>
<protein>
    <recommendedName>
        <fullName evidence="2">DNA polymerase III subunit delta</fullName>
        <ecNumber evidence="1">2.7.7.7</ecNumber>
    </recommendedName>
</protein>
<name>A0A1M6CM24_9CLOT</name>
<proteinExistence type="inferred from homology"/>
<dbReference type="InterPro" id="IPR048466">
    <property type="entry name" value="DNA_pol3_delta-like_C"/>
</dbReference>
<dbReference type="Gene3D" id="1.10.8.60">
    <property type="match status" value="1"/>
</dbReference>
<dbReference type="Gene3D" id="3.40.50.300">
    <property type="entry name" value="P-loop containing nucleotide triphosphate hydrolases"/>
    <property type="match status" value="1"/>
</dbReference>
<comment type="similarity">
    <text evidence="7">Belongs to the DNA polymerase HolA subunit family.</text>
</comment>
<gene>
    <name evidence="11" type="ORF">SAMN05444401_1168</name>
</gene>
<dbReference type="STRING" id="1121298.SAMN05444401_1168"/>
<dbReference type="AlphaFoldDB" id="A0A1M6CM24"/>
<dbReference type="InterPro" id="IPR010372">
    <property type="entry name" value="DNA_pol3_delta_N"/>
</dbReference>
<dbReference type="InterPro" id="IPR008921">
    <property type="entry name" value="DNA_pol3_clamp-load_cplx_C"/>
</dbReference>